<dbReference type="EMBL" id="CM055728">
    <property type="protein sequence ID" value="KAJ8016935.1"/>
    <property type="molecule type" value="Genomic_DNA"/>
</dbReference>
<evidence type="ECO:0000313" key="1">
    <source>
        <dbReference type="EMBL" id="KAJ8016935.1"/>
    </source>
</evidence>
<reference evidence="1" key="1">
    <citation type="submission" date="2021-05" db="EMBL/GenBank/DDBJ databases">
        <authorList>
            <person name="Pan Q."/>
            <person name="Jouanno E."/>
            <person name="Zahm M."/>
            <person name="Klopp C."/>
            <person name="Cabau C."/>
            <person name="Louis A."/>
            <person name="Berthelot C."/>
            <person name="Parey E."/>
            <person name="Roest Crollius H."/>
            <person name="Montfort J."/>
            <person name="Robinson-Rechavi M."/>
            <person name="Bouchez O."/>
            <person name="Lampietro C."/>
            <person name="Lopez Roques C."/>
            <person name="Donnadieu C."/>
            <person name="Postlethwait J."/>
            <person name="Bobe J."/>
            <person name="Dillon D."/>
            <person name="Chandos A."/>
            <person name="von Hippel F."/>
            <person name="Guiguen Y."/>
        </authorList>
    </citation>
    <scope>NUCLEOTIDE SEQUENCE</scope>
    <source>
        <strain evidence="1">YG-Jan2019</strain>
    </source>
</reference>
<accession>A0ACC2HME1</accession>
<organism evidence="1 2">
    <name type="scientific">Dallia pectoralis</name>
    <name type="common">Alaska blackfish</name>
    <dbReference type="NCBI Taxonomy" id="75939"/>
    <lineage>
        <taxon>Eukaryota</taxon>
        <taxon>Metazoa</taxon>
        <taxon>Chordata</taxon>
        <taxon>Craniata</taxon>
        <taxon>Vertebrata</taxon>
        <taxon>Euteleostomi</taxon>
        <taxon>Actinopterygii</taxon>
        <taxon>Neopterygii</taxon>
        <taxon>Teleostei</taxon>
        <taxon>Protacanthopterygii</taxon>
        <taxon>Esociformes</taxon>
        <taxon>Umbridae</taxon>
        <taxon>Dallia</taxon>
    </lineage>
</organism>
<protein>
    <submittedName>
        <fullName evidence="1">Uncharacterized protein</fullName>
    </submittedName>
</protein>
<gene>
    <name evidence="1" type="ORF">DPEC_G00012520</name>
</gene>
<evidence type="ECO:0000313" key="2">
    <source>
        <dbReference type="Proteomes" id="UP001157502"/>
    </source>
</evidence>
<proteinExistence type="predicted"/>
<sequence length="77" mass="8712">MSPDGVEYDMLCQRAVTLIVDLCLHNNQLLDQDTCQEFLFQLSNQNSDHKEPDDIQQLLMSGSPKTQKQQSSLLSVS</sequence>
<comment type="caution">
    <text evidence="1">The sequence shown here is derived from an EMBL/GenBank/DDBJ whole genome shotgun (WGS) entry which is preliminary data.</text>
</comment>
<dbReference type="Proteomes" id="UP001157502">
    <property type="component" value="Chromosome 1"/>
</dbReference>
<name>A0ACC2HME1_DALPE</name>
<keyword evidence="2" id="KW-1185">Reference proteome</keyword>